<proteinExistence type="predicted"/>
<dbReference type="InterPro" id="IPR000073">
    <property type="entry name" value="AB_hydrolase_1"/>
</dbReference>
<evidence type="ECO:0000259" key="1">
    <source>
        <dbReference type="Pfam" id="PF12697"/>
    </source>
</evidence>
<dbReference type="ESTHER" id="artoc-c5fgq2">
    <property type="family name" value="6_AlphaBeta_hydrolase"/>
</dbReference>
<dbReference type="GeneID" id="9223034"/>
<gene>
    <name evidence="2" type="ORF">MCYG_02756</name>
</gene>
<dbReference type="SUPFAM" id="SSF53474">
    <property type="entry name" value="alpha/beta-Hydrolases"/>
    <property type="match status" value="1"/>
</dbReference>
<feature type="domain" description="AB hydrolase-1" evidence="1">
    <location>
        <begin position="8"/>
        <end position="241"/>
    </location>
</feature>
<dbReference type="PANTHER" id="PTHR37017">
    <property type="entry name" value="AB HYDROLASE-1 DOMAIN-CONTAINING PROTEIN-RELATED"/>
    <property type="match status" value="1"/>
</dbReference>
<dbReference type="OrthoDB" id="408373at2759"/>
<dbReference type="AlphaFoldDB" id="C5FGQ2"/>
<dbReference type="eggNOG" id="ENOG502SN9A">
    <property type="taxonomic scope" value="Eukaryota"/>
</dbReference>
<protein>
    <recommendedName>
        <fullName evidence="1">AB hydrolase-1 domain-containing protein</fullName>
    </recommendedName>
</protein>
<dbReference type="STRING" id="554155.C5FGQ2"/>
<name>C5FGQ2_ARTOC</name>
<dbReference type="VEuPathDB" id="FungiDB:MCYG_02756"/>
<evidence type="ECO:0000313" key="3">
    <source>
        <dbReference type="Proteomes" id="UP000002035"/>
    </source>
</evidence>
<sequence>MSKPTIALVPGSWHTPAHYQDFLAEFEKAGYPTACLQLPGVGSSTPKDETVASNAAFVREKLLLPLLDDGKNVVLIMHSFGGCIGSVAAAGLNKKDRGSSGGIVGLIYIAAFLGKEDASLLAAMGGKFDDFIKVDDATGQLDIINPTEILYHDVPSDLAAKAVNDLKPQAKSVLTSTSGTPAWQEEFYNGGRRGYIRATEDRCVPTDIQNLMLDKSGVDWNIKDIKSSHSPFLSRPQETFEIIIGMITAIWNQ</sequence>
<dbReference type="InterPro" id="IPR052897">
    <property type="entry name" value="Sec-Metab_Biosynth_Hydrolase"/>
</dbReference>
<dbReference type="PANTHER" id="PTHR37017:SF8">
    <property type="entry name" value="AB HYDROLASE-1 DOMAIN-CONTAINING PROTEIN"/>
    <property type="match status" value="1"/>
</dbReference>
<dbReference type="Pfam" id="PF12697">
    <property type="entry name" value="Abhydrolase_6"/>
    <property type="match status" value="1"/>
</dbReference>
<dbReference type="EMBL" id="DS995702">
    <property type="protein sequence ID" value="EEQ29937.1"/>
    <property type="molecule type" value="Genomic_DNA"/>
</dbReference>
<dbReference type="RefSeq" id="XP_002849822.1">
    <property type="nucleotide sequence ID" value="XM_002849776.1"/>
</dbReference>
<keyword evidence="3" id="KW-1185">Reference proteome</keyword>
<dbReference type="Gene3D" id="3.40.50.1820">
    <property type="entry name" value="alpha/beta hydrolase"/>
    <property type="match status" value="1"/>
</dbReference>
<dbReference type="OMA" id="RTLDDCC"/>
<dbReference type="Proteomes" id="UP000002035">
    <property type="component" value="Unassembled WGS sequence"/>
</dbReference>
<dbReference type="InterPro" id="IPR029058">
    <property type="entry name" value="AB_hydrolase_fold"/>
</dbReference>
<reference evidence="3" key="1">
    <citation type="journal article" date="2012" name="MBio">
        <title>Comparative genome analysis of Trichophyton rubrum and related dermatophytes reveals candidate genes involved in infection.</title>
        <authorList>
            <person name="Martinez D.A."/>
            <person name="Oliver B.G."/>
            <person name="Graeser Y."/>
            <person name="Goldberg J.M."/>
            <person name="Li W."/>
            <person name="Martinez-Rossi N.M."/>
            <person name="Monod M."/>
            <person name="Shelest E."/>
            <person name="Barton R.C."/>
            <person name="Birch E."/>
            <person name="Brakhage A.A."/>
            <person name="Chen Z."/>
            <person name="Gurr S.J."/>
            <person name="Heiman D."/>
            <person name="Heitman J."/>
            <person name="Kosti I."/>
            <person name="Rossi A."/>
            <person name="Saif S."/>
            <person name="Samalova M."/>
            <person name="Saunders C.W."/>
            <person name="Shea T."/>
            <person name="Summerbell R.C."/>
            <person name="Xu J."/>
            <person name="Young S."/>
            <person name="Zeng Q."/>
            <person name="Birren B.W."/>
            <person name="Cuomo C.A."/>
            <person name="White T.C."/>
        </authorList>
    </citation>
    <scope>NUCLEOTIDE SEQUENCE [LARGE SCALE GENOMIC DNA]</scope>
    <source>
        <strain evidence="3">ATCC MYA-4605 / CBS 113480</strain>
    </source>
</reference>
<accession>C5FGQ2</accession>
<evidence type="ECO:0000313" key="2">
    <source>
        <dbReference type="EMBL" id="EEQ29937.1"/>
    </source>
</evidence>
<organism evidence="2 3">
    <name type="scientific">Arthroderma otae (strain ATCC MYA-4605 / CBS 113480)</name>
    <name type="common">Microsporum canis</name>
    <dbReference type="NCBI Taxonomy" id="554155"/>
    <lineage>
        <taxon>Eukaryota</taxon>
        <taxon>Fungi</taxon>
        <taxon>Dikarya</taxon>
        <taxon>Ascomycota</taxon>
        <taxon>Pezizomycotina</taxon>
        <taxon>Eurotiomycetes</taxon>
        <taxon>Eurotiomycetidae</taxon>
        <taxon>Onygenales</taxon>
        <taxon>Arthrodermataceae</taxon>
        <taxon>Microsporum</taxon>
    </lineage>
</organism>
<dbReference type="HOGENOM" id="CLU_046066_1_3_1"/>